<gene>
    <name evidence="2" type="ORF">B0I35DRAFT_406771</name>
</gene>
<feature type="region of interest" description="Disordered" evidence="1">
    <location>
        <begin position="363"/>
        <end position="387"/>
    </location>
</feature>
<feature type="compositionally biased region" description="Polar residues" evidence="1">
    <location>
        <begin position="378"/>
        <end position="387"/>
    </location>
</feature>
<name>A0A8K0WU93_9HYPO</name>
<evidence type="ECO:0000313" key="3">
    <source>
        <dbReference type="Proteomes" id="UP000813444"/>
    </source>
</evidence>
<proteinExistence type="predicted"/>
<dbReference type="AlphaFoldDB" id="A0A8K0WU93"/>
<evidence type="ECO:0008006" key="4">
    <source>
        <dbReference type="Google" id="ProtNLM"/>
    </source>
</evidence>
<dbReference type="Proteomes" id="UP000813444">
    <property type="component" value="Unassembled WGS sequence"/>
</dbReference>
<evidence type="ECO:0000256" key="1">
    <source>
        <dbReference type="SAM" id="MobiDB-lite"/>
    </source>
</evidence>
<dbReference type="OrthoDB" id="2520703at2759"/>
<protein>
    <recommendedName>
        <fullName evidence="4">F-box domain-containing protein</fullName>
    </recommendedName>
</protein>
<sequence length="387" mass="43023">MAQFPNEIWLEVVRLILEPPPNLNYLAILNAVKTLSRLGRTCKALYALVQPHLYRDLRQEWSSPKLLELLSERPQLADLVRSVDLENISPTVDDIVRIFEKGRDRLRLPRDALDRLTSLIANSGEGSVLNDDEGDDDSWGFRKDAITVLCLGLFHKLETIEFPVYFGFLDGAILPTIGEPSEAPQPAGGQDGDAEAPLANLRTIAMHHDDTEYASRVSKLGSLLLLPGLQDFQGRMMDWDTSLAGSRPETKLGFLKVILEQSLIEASGFQDLLTICPRLQVLRIEWGSATVGDCELELDRFGGALREHGVQLQELDLDCRELMGYWEVDLEECSGRLGKLDGLGHLKRLSLPMDILVGKAADEEEDPAPVLQLEETPSRCSSTSPNS</sequence>
<reference evidence="2" key="1">
    <citation type="journal article" date="2021" name="Nat. Commun.">
        <title>Genetic determinants of endophytism in the Arabidopsis root mycobiome.</title>
        <authorList>
            <person name="Mesny F."/>
            <person name="Miyauchi S."/>
            <person name="Thiergart T."/>
            <person name="Pickel B."/>
            <person name="Atanasova L."/>
            <person name="Karlsson M."/>
            <person name="Huettel B."/>
            <person name="Barry K.W."/>
            <person name="Haridas S."/>
            <person name="Chen C."/>
            <person name="Bauer D."/>
            <person name="Andreopoulos W."/>
            <person name="Pangilinan J."/>
            <person name="LaButti K."/>
            <person name="Riley R."/>
            <person name="Lipzen A."/>
            <person name="Clum A."/>
            <person name="Drula E."/>
            <person name="Henrissat B."/>
            <person name="Kohler A."/>
            <person name="Grigoriev I.V."/>
            <person name="Martin F.M."/>
            <person name="Hacquard S."/>
        </authorList>
    </citation>
    <scope>NUCLEOTIDE SEQUENCE</scope>
    <source>
        <strain evidence="2">MPI-CAGE-CH-0235</strain>
    </source>
</reference>
<dbReference type="EMBL" id="JAGPNK010000003">
    <property type="protein sequence ID" value="KAH7325036.1"/>
    <property type="molecule type" value="Genomic_DNA"/>
</dbReference>
<keyword evidence="3" id="KW-1185">Reference proteome</keyword>
<accession>A0A8K0WU93</accession>
<comment type="caution">
    <text evidence="2">The sequence shown here is derived from an EMBL/GenBank/DDBJ whole genome shotgun (WGS) entry which is preliminary data.</text>
</comment>
<organism evidence="2 3">
    <name type="scientific">Stachybotrys elegans</name>
    <dbReference type="NCBI Taxonomy" id="80388"/>
    <lineage>
        <taxon>Eukaryota</taxon>
        <taxon>Fungi</taxon>
        <taxon>Dikarya</taxon>
        <taxon>Ascomycota</taxon>
        <taxon>Pezizomycotina</taxon>
        <taxon>Sordariomycetes</taxon>
        <taxon>Hypocreomycetidae</taxon>
        <taxon>Hypocreales</taxon>
        <taxon>Stachybotryaceae</taxon>
        <taxon>Stachybotrys</taxon>
    </lineage>
</organism>
<evidence type="ECO:0000313" key="2">
    <source>
        <dbReference type="EMBL" id="KAH7325036.1"/>
    </source>
</evidence>